<gene>
    <name evidence="3" type="ORF">D5F01_LYC11246</name>
</gene>
<feature type="region of interest" description="Disordered" evidence="2">
    <location>
        <begin position="1"/>
        <end position="34"/>
    </location>
</feature>
<protein>
    <recommendedName>
        <fullName evidence="5">LINE-1 type transposase domain-containing protein 1</fullName>
    </recommendedName>
</protein>
<feature type="region of interest" description="Disordered" evidence="2">
    <location>
        <begin position="289"/>
        <end position="327"/>
    </location>
</feature>
<comment type="caution">
    <text evidence="3">The sequence shown here is derived from an EMBL/GenBank/DDBJ whole genome shotgun (WGS) entry which is preliminary data.</text>
</comment>
<dbReference type="Gene3D" id="3.30.70.1820">
    <property type="entry name" value="L1 transposable element, RRM domain"/>
    <property type="match status" value="1"/>
</dbReference>
<feature type="compositionally biased region" description="Basic and acidic residues" evidence="2">
    <location>
        <begin position="1"/>
        <end position="12"/>
    </location>
</feature>
<sequence length="327" mass="36805">MNKNAEQDTEKESDTDDGGTQNGAPGAEADSDSLTLDSIRTIMGEVMCTGRSALKAEVKEELVGLHSNVRTDMKQQMGELASEINQKLQEVSGEMSEVEDRVTDIERFDVGVKDALTPEGPSVANMVENLIKTELGEKLGLNQGDNLGIERAHRSLAQQPAAGRPPHSVVVRFLQYTVKEKVLNAAWEEREIYIQNSRVYFDHDYAEEVLRKRKEYIPIKRKLKEKNIRFQTPLTRLRVHFSSGTVTYHSAAKAAEDLSSRGFIFDERFPRNETAGITEDTLHTLMPWRTAGPNRRDAKKKTAGTKFGRNSAHFAETNRLTRERISD</sequence>
<name>A0A6G0IE05_LARCR</name>
<dbReference type="PANTHER" id="PTHR11505">
    <property type="entry name" value="L1 TRANSPOSABLE ELEMENT-RELATED"/>
    <property type="match status" value="1"/>
</dbReference>
<dbReference type="EMBL" id="REGW02000011">
    <property type="protein sequence ID" value="KAE8289543.1"/>
    <property type="molecule type" value="Genomic_DNA"/>
</dbReference>
<evidence type="ECO:0000313" key="3">
    <source>
        <dbReference type="EMBL" id="KAE8289543.1"/>
    </source>
</evidence>
<evidence type="ECO:0000256" key="2">
    <source>
        <dbReference type="SAM" id="MobiDB-lite"/>
    </source>
</evidence>
<dbReference type="InterPro" id="IPR004244">
    <property type="entry name" value="Transposase_22"/>
</dbReference>
<evidence type="ECO:0008006" key="5">
    <source>
        <dbReference type="Google" id="ProtNLM"/>
    </source>
</evidence>
<dbReference type="Proteomes" id="UP000424527">
    <property type="component" value="Unassembled WGS sequence"/>
</dbReference>
<keyword evidence="4" id="KW-1185">Reference proteome</keyword>
<keyword evidence="1" id="KW-0175">Coiled coil</keyword>
<feature type="coiled-coil region" evidence="1">
    <location>
        <begin position="70"/>
        <end position="101"/>
    </location>
</feature>
<organism evidence="3 4">
    <name type="scientific">Larimichthys crocea</name>
    <name type="common">Large yellow croaker</name>
    <name type="synonym">Pseudosciaena crocea</name>
    <dbReference type="NCBI Taxonomy" id="215358"/>
    <lineage>
        <taxon>Eukaryota</taxon>
        <taxon>Metazoa</taxon>
        <taxon>Chordata</taxon>
        <taxon>Craniata</taxon>
        <taxon>Vertebrata</taxon>
        <taxon>Euteleostomi</taxon>
        <taxon>Actinopterygii</taxon>
        <taxon>Neopterygii</taxon>
        <taxon>Teleostei</taxon>
        <taxon>Neoteleostei</taxon>
        <taxon>Acanthomorphata</taxon>
        <taxon>Eupercaria</taxon>
        <taxon>Sciaenidae</taxon>
        <taxon>Larimichthys</taxon>
    </lineage>
</organism>
<dbReference type="AlphaFoldDB" id="A0A6G0IE05"/>
<reference evidence="3 4" key="1">
    <citation type="submission" date="2019-07" db="EMBL/GenBank/DDBJ databases">
        <title>Chromosome genome assembly for large yellow croaker.</title>
        <authorList>
            <person name="Xiao S."/>
        </authorList>
    </citation>
    <scope>NUCLEOTIDE SEQUENCE [LARGE SCALE GENOMIC DNA]</scope>
    <source>
        <strain evidence="3">JMULYC20181020</strain>
        <tissue evidence="3">Muscle</tissue>
    </source>
</reference>
<accession>A0A6G0IE05</accession>
<evidence type="ECO:0000313" key="4">
    <source>
        <dbReference type="Proteomes" id="UP000424527"/>
    </source>
</evidence>
<evidence type="ECO:0000256" key="1">
    <source>
        <dbReference type="SAM" id="Coils"/>
    </source>
</evidence>
<proteinExistence type="predicted"/>